<dbReference type="InterPro" id="IPR020019">
    <property type="entry name" value="AcTrfase_PglD-like"/>
</dbReference>
<dbReference type="OrthoDB" id="9801456at2"/>
<feature type="binding site" evidence="2">
    <location>
        <position position="71"/>
    </location>
    <ligand>
        <name>substrate</name>
    </ligand>
</feature>
<keyword evidence="5" id="KW-1185">Reference proteome</keyword>
<dbReference type="RefSeq" id="WP_073146444.1">
    <property type="nucleotide sequence ID" value="NZ_FRAG01000001.1"/>
</dbReference>
<sequence>MKKKIILIGAGGHAKVIIDILNKDKDYEIIGCLDKNYKYKPKILGYDVMGDDSIISRLYNSGIRYAFVALGDNRLRYKISENLIAEGFSLINVISKNAYISDFVKLGYGIAIMPGVVINANTIVGNNTIINTNASIDHDCSIGDNCHVAPGSSLSGYVNVENGAFLGTGCNVRDGVKIGKWSIIGVGSAVVKDIPSYSLAYGVPAKIIRGIRGI</sequence>
<dbReference type="Pfam" id="PF00132">
    <property type="entry name" value="Hexapep"/>
    <property type="match status" value="1"/>
</dbReference>
<dbReference type="InterPro" id="IPR050179">
    <property type="entry name" value="Trans_hexapeptide_repeat"/>
</dbReference>
<dbReference type="NCBIfam" id="TIGR03570">
    <property type="entry name" value="NeuD_NnaD"/>
    <property type="match status" value="1"/>
</dbReference>
<reference evidence="5" key="1">
    <citation type="submission" date="2016-11" db="EMBL/GenBank/DDBJ databases">
        <authorList>
            <person name="Varghese N."/>
            <person name="Submissions S."/>
        </authorList>
    </citation>
    <scope>NUCLEOTIDE SEQUENCE [LARGE SCALE GENOMIC DNA]</scope>
    <source>
        <strain evidence="5">DSM 15212 / CIP 107654 / DViRD3</strain>
    </source>
</reference>
<dbReference type="Proteomes" id="UP000184465">
    <property type="component" value="Unassembled WGS sequence"/>
</dbReference>
<feature type="site" description="Increases basicity of active site His" evidence="1">
    <location>
        <position position="139"/>
    </location>
</feature>
<evidence type="ECO:0000256" key="2">
    <source>
        <dbReference type="PIRSR" id="PIRSR620019-2"/>
    </source>
</evidence>
<dbReference type="PANTHER" id="PTHR43300:SF7">
    <property type="entry name" value="UDP-N-ACETYLBACILLOSAMINE N-ACETYLTRANSFERASE"/>
    <property type="match status" value="1"/>
</dbReference>
<dbReference type="Gene3D" id="2.160.10.10">
    <property type="entry name" value="Hexapeptide repeat proteins"/>
    <property type="match status" value="1"/>
</dbReference>
<feature type="binding site" evidence="2">
    <location>
        <position position="147"/>
    </location>
    <ligand>
        <name>acetyl-CoA</name>
        <dbReference type="ChEBI" id="CHEBI:57288"/>
    </ligand>
</feature>
<dbReference type="EMBL" id="FRAG01000001">
    <property type="protein sequence ID" value="SHJ50129.1"/>
    <property type="molecule type" value="Genomic_DNA"/>
</dbReference>
<keyword evidence="4" id="KW-0808">Transferase</keyword>
<dbReference type="SUPFAM" id="SSF51161">
    <property type="entry name" value="Trimeric LpxA-like enzymes"/>
    <property type="match status" value="1"/>
</dbReference>
<dbReference type="InterPro" id="IPR011004">
    <property type="entry name" value="Trimer_LpxA-like_sf"/>
</dbReference>
<dbReference type="Gene3D" id="3.40.50.20">
    <property type="match status" value="1"/>
</dbReference>
<evidence type="ECO:0000313" key="5">
    <source>
        <dbReference type="Proteomes" id="UP000184465"/>
    </source>
</evidence>
<evidence type="ECO:0000256" key="1">
    <source>
        <dbReference type="PIRSR" id="PIRSR620019-1"/>
    </source>
</evidence>
<dbReference type="AlphaFoldDB" id="A0A1M6JTZ2"/>
<dbReference type="PANTHER" id="PTHR43300">
    <property type="entry name" value="ACETYLTRANSFERASE"/>
    <property type="match status" value="1"/>
</dbReference>
<accession>A0A1M6JTZ2</accession>
<gene>
    <name evidence="4" type="ORF">SAMN02745912_00151</name>
</gene>
<protein>
    <submittedName>
        <fullName evidence="4">UDP-perosamine 4-acetyltransferase</fullName>
    </submittedName>
</protein>
<dbReference type="CDD" id="cd03360">
    <property type="entry name" value="LbH_AT_putative"/>
    <property type="match status" value="1"/>
</dbReference>
<dbReference type="InterPro" id="IPR041561">
    <property type="entry name" value="PglD_N"/>
</dbReference>
<dbReference type="STRING" id="1121301.SAMN02745912_00151"/>
<evidence type="ECO:0000313" key="4">
    <source>
        <dbReference type="EMBL" id="SHJ50129.1"/>
    </source>
</evidence>
<organism evidence="4 5">
    <name type="scientific">Paramaledivibacter caminithermalis (strain DSM 15212 / CIP 107654 / DViRD3)</name>
    <name type="common">Clostridium caminithermale</name>
    <dbReference type="NCBI Taxonomy" id="1121301"/>
    <lineage>
        <taxon>Bacteria</taxon>
        <taxon>Bacillati</taxon>
        <taxon>Bacillota</taxon>
        <taxon>Clostridia</taxon>
        <taxon>Peptostreptococcales</taxon>
        <taxon>Caminicellaceae</taxon>
        <taxon>Paramaledivibacter</taxon>
    </lineage>
</organism>
<dbReference type="Pfam" id="PF17836">
    <property type="entry name" value="PglD_N"/>
    <property type="match status" value="1"/>
</dbReference>
<name>A0A1M6JTZ2_PARC5</name>
<evidence type="ECO:0000259" key="3">
    <source>
        <dbReference type="Pfam" id="PF17836"/>
    </source>
</evidence>
<feature type="domain" description="PglD N-terminal" evidence="3">
    <location>
        <begin position="4"/>
        <end position="83"/>
    </location>
</feature>
<dbReference type="GO" id="GO:0016740">
    <property type="term" value="F:transferase activity"/>
    <property type="evidence" value="ECO:0007669"/>
    <property type="project" value="UniProtKB-KW"/>
</dbReference>
<dbReference type="InterPro" id="IPR001451">
    <property type="entry name" value="Hexapep"/>
</dbReference>
<proteinExistence type="predicted"/>
<feature type="active site" description="Proton acceptor" evidence="1">
    <location>
        <position position="138"/>
    </location>
</feature>